<protein>
    <recommendedName>
        <fullName evidence="2">HTH araC/xylS-type domain-containing protein</fullName>
    </recommendedName>
</protein>
<keyword evidence="1" id="KW-1133">Transmembrane helix</keyword>
<evidence type="ECO:0000256" key="1">
    <source>
        <dbReference type="SAM" id="Phobius"/>
    </source>
</evidence>
<organism evidence="3 4">
    <name type="scientific">Myroides marinus</name>
    <dbReference type="NCBI Taxonomy" id="703342"/>
    <lineage>
        <taxon>Bacteria</taxon>
        <taxon>Pseudomonadati</taxon>
        <taxon>Bacteroidota</taxon>
        <taxon>Flavobacteriia</taxon>
        <taxon>Flavobacteriales</taxon>
        <taxon>Flavobacteriaceae</taxon>
        <taxon>Myroides</taxon>
    </lineage>
</organism>
<keyword evidence="4" id="KW-1185">Reference proteome</keyword>
<dbReference type="Gene3D" id="1.10.10.60">
    <property type="entry name" value="Homeodomain-like"/>
    <property type="match status" value="1"/>
</dbReference>
<dbReference type="GO" id="GO:0003700">
    <property type="term" value="F:DNA-binding transcription factor activity"/>
    <property type="evidence" value="ECO:0007669"/>
    <property type="project" value="InterPro"/>
</dbReference>
<evidence type="ECO:0000313" key="3">
    <source>
        <dbReference type="EMBL" id="KZE77663.1"/>
    </source>
</evidence>
<dbReference type="AlphaFoldDB" id="A0A163XC30"/>
<dbReference type="GO" id="GO:0043565">
    <property type="term" value="F:sequence-specific DNA binding"/>
    <property type="evidence" value="ECO:0007669"/>
    <property type="project" value="InterPro"/>
</dbReference>
<reference evidence="3 4" key="1">
    <citation type="submission" date="2016-01" db="EMBL/GenBank/DDBJ databases">
        <title>Whole genome sequencing of Myroides marinus L41.</title>
        <authorList>
            <person name="Hong K.W."/>
        </authorList>
    </citation>
    <scope>NUCLEOTIDE SEQUENCE [LARGE SCALE GENOMIC DNA]</scope>
    <source>
        <strain evidence="3 4">L41</strain>
    </source>
</reference>
<dbReference type="SMART" id="SM00342">
    <property type="entry name" value="HTH_ARAC"/>
    <property type="match status" value="1"/>
</dbReference>
<dbReference type="InterPro" id="IPR011990">
    <property type="entry name" value="TPR-like_helical_dom_sf"/>
</dbReference>
<dbReference type="RefSeq" id="WP_038987399.1">
    <property type="nucleotide sequence ID" value="NZ_JWJO01000047.1"/>
</dbReference>
<proteinExistence type="predicted"/>
<dbReference type="SUPFAM" id="SSF48452">
    <property type="entry name" value="TPR-like"/>
    <property type="match status" value="1"/>
</dbReference>
<name>A0A163XC30_9FLAO</name>
<dbReference type="PROSITE" id="PS01124">
    <property type="entry name" value="HTH_ARAC_FAMILY_2"/>
    <property type="match status" value="1"/>
</dbReference>
<feature type="transmembrane region" description="Helical" evidence="1">
    <location>
        <begin position="341"/>
        <end position="362"/>
    </location>
</feature>
<accession>A0A163XC30</accession>
<evidence type="ECO:0000259" key="2">
    <source>
        <dbReference type="PROSITE" id="PS01124"/>
    </source>
</evidence>
<comment type="caution">
    <text evidence="3">The sequence shown here is derived from an EMBL/GenBank/DDBJ whole genome shotgun (WGS) entry which is preliminary data.</text>
</comment>
<dbReference type="Gene3D" id="1.25.40.10">
    <property type="entry name" value="Tetratricopeptide repeat domain"/>
    <property type="match status" value="1"/>
</dbReference>
<dbReference type="InterPro" id="IPR018060">
    <property type="entry name" value="HTH_AraC"/>
</dbReference>
<gene>
    <name evidence="3" type="ORF">AV926_14010</name>
</gene>
<dbReference type="EMBL" id="LQNU01000068">
    <property type="protein sequence ID" value="KZE77663.1"/>
    <property type="molecule type" value="Genomic_DNA"/>
</dbReference>
<sequence length="529" mass="62361">MMKKTISYLVGVFFLFSIFIQAQNKETEILLAKVLTDIRPVDKNRAFYITDSIYQNDADVHIKIHALFINAYLYHDDFDIPNSLGKALQAIELAEKNKSYKWLSRLYGFVGAEYSRLELFSEAILYFNKIEDVLPKINDEYDRVFSTYYYYHLLSSYYYKKKDYKKALESIALSEKDLDKISSMLLHSADYLGANEQNKAINYLELKEYDKAKEAYEKGYSYIKNSNQFESSLTTAYIYIGLARIAFQQNKGLSSEEILDYYLKGLNIATINNNRELKEEIYCYLSDYYEHNGDLRNYSKYNKAYLQEKEAKEEFRATTVNELLEKQYIQKERIDIKNKKYFTVIVSFLVVLILFPIGFYIWRERSRKNLLVNAKINPSNLLFQLIHEEKDKLLGLFVGVLWIDEEEANQNESIIIERLKQFEKSKGYLDNSVSIESLALMCQTTSTVVINVIKKYKKIDFKTYLLHFRLLEVILLLRFEERFRTYKIGHLAEVSGFSSHSSFTIDFKKTIGVNPSFFIQYLNEMKIKV</sequence>
<keyword evidence="1" id="KW-0472">Membrane</keyword>
<evidence type="ECO:0000313" key="4">
    <source>
        <dbReference type="Proteomes" id="UP000076630"/>
    </source>
</evidence>
<dbReference type="Proteomes" id="UP000076630">
    <property type="component" value="Unassembled WGS sequence"/>
</dbReference>
<dbReference type="OrthoDB" id="5295174at2"/>
<keyword evidence="1" id="KW-0812">Transmembrane</keyword>
<feature type="domain" description="HTH araC/xylS-type" evidence="2">
    <location>
        <begin position="417"/>
        <end position="521"/>
    </location>
</feature>